<accession>A0A2H0TKA1</accession>
<dbReference type="Gene3D" id="3.20.20.140">
    <property type="entry name" value="Metal-dependent hydrolases"/>
    <property type="match status" value="2"/>
</dbReference>
<dbReference type="PANTHER" id="PTHR43668">
    <property type="entry name" value="ALLANTOINASE"/>
    <property type="match status" value="1"/>
</dbReference>
<name>A0A2H0TKA1_9BACT</name>
<gene>
    <name evidence="1" type="ORF">COU41_00765</name>
</gene>
<evidence type="ECO:0000313" key="2">
    <source>
        <dbReference type="Proteomes" id="UP000237006"/>
    </source>
</evidence>
<dbReference type="SUPFAM" id="SSF51556">
    <property type="entry name" value="Metallo-dependent hydrolases"/>
    <property type="match status" value="1"/>
</dbReference>
<dbReference type="GO" id="GO:0006145">
    <property type="term" value="P:purine nucleobase catabolic process"/>
    <property type="evidence" value="ECO:0007669"/>
    <property type="project" value="TreeGrafter"/>
</dbReference>
<dbReference type="GO" id="GO:0005737">
    <property type="term" value="C:cytoplasm"/>
    <property type="evidence" value="ECO:0007669"/>
    <property type="project" value="TreeGrafter"/>
</dbReference>
<proteinExistence type="predicted"/>
<sequence length="264" mass="29762">MFKRYPVIDLHTHLRNDIPGHTKIAKESRIDVVVYMANCNPPLDNLERIKKSLKEKRYCKAIPVSAITKNLEGKELFDIDKIKPYVVGFSDDGRCVSNLKLISEILKKGVLVLVHCEPEVKMIDNYLNLLSKIGGKLHIQHVSKKKSVELIREAKKSGIKMTCETCPHYFTFTKNDLDTKVNPPLGKKDDILAIKKGLSDGTIDVIASDYAPLPRKTGIAGFRSFLPLSYGLVLEGVLSEKQLKEKLYINPKKIIESSGYKLEI</sequence>
<organism evidence="1 2">
    <name type="scientific">Candidatus Nealsonbacteria bacterium CG10_big_fil_rev_8_21_14_0_10_36_228</name>
    <dbReference type="NCBI Taxonomy" id="1974708"/>
    <lineage>
        <taxon>Bacteria</taxon>
        <taxon>Candidatus Nealsoniibacteriota</taxon>
    </lineage>
</organism>
<dbReference type="InterPro" id="IPR050138">
    <property type="entry name" value="DHOase/Allantoinase_Hydrolase"/>
</dbReference>
<protein>
    <recommendedName>
        <fullName evidence="3">Amidohydrolase-related domain-containing protein</fullName>
    </recommendedName>
</protein>
<evidence type="ECO:0000313" key="1">
    <source>
        <dbReference type="EMBL" id="PIR72204.1"/>
    </source>
</evidence>
<dbReference type="InterPro" id="IPR032466">
    <property type="entry name" value="Metal_Hydrolase"/>
</dbReference>
<comment type="caution">
    <text evidence="1">The sequence shown here is derived from an EMBL/GenBank/DDBJ whole genome shotgun (WGS) entry which is preliminary data.</text>
</comment>
<dbReference type="AlphaFoldDB" id="A0A2H0TKA1"/>
<dbReference type="PANTHER" id="PTHR43668:SF2">
    <property type="entry name" value="ALLANTOINASE"/>
    <property type="match status" value="1"/>
</dbReference>
<reference evidence="2" key="1">
    <citation type="submission" date="2017-09" db="EMBL/GenBank/DDBJ databases">
        <title>Depth-based differentiation of microbial function through sediment-hosted aquifers and enrichment of novel symbionts in the deep terrestrial subsurface.</title>
        <authorList>
            <person name="Probst A.J."/>
            <person name="Ladd B."/>
            <person name="Jarett J.K."/>
            <person name="Geller-Mcgrath D.E."/>
            <person name="Sieber C.M.K."/>
            <person name="Emerson J.B."/>
            <person name="Anantharaman K."/>
            <person name="Thomas B.C."/>
            <person name="Malmstrom R."/>
            <person name="Stieglmeier M."/>
            <person name="Klingl A."/>
            <person name="Woyke T."/>
            <person name="Ryan C.M."/>
            <person name="Banfield J.F."/>
        </authorList>
    </citation>
    <scope>NUCLEOTIDE SEQUENCE [LARGE SCALE GENOMIC DNA]</scope>
</reference>
<evidence type="ECO:0008006" key="3">
    <source>
        <dbReference type="Google" id="ProtNLM"/>
    </source>
</evidence>
<dbReference type="Proteomes" id="UP000237006">
    <property type="component" value="Unassembled WGS sequence"/>
</dbReference>
<dbReference type="GO" id="GO:0004038">
    <property type="term" value="F:allantoinase activity"/>
    <property type="evidence" value="ECO:0007669"/>
    <property type="project" value="TreeGrafter"/>
</dbReference>
<dbReference type="EMBL" id="PFCI01000018">
    <property type="protein sequence ID" value="PIR72204.1"/>
    <property type="molecule type" value="Genomic_DNA"/>
</dbReference>